<evidence type="ECO:0000259" key="3">
    <source>
        <dbReference type="PROSITE" id="PS50162"/>
    </source>
</evidence>
<evidence type="ECO:0000256" key="2">
    <source>
        <dbReference type="ARBA" id="ARBA00022840"/>
    </source>
</evidence>
<dbReference type="PROSITE" id="PS50162">
    <property type="entry name" value="RECA_2"/>
    <property type="match status" value="1"/>
</dbReference>
<keyword evidence="2" id="KW-0067">ATP-binding</keyword>
<feature type="domain" description="RecA family profile 1" evidence="3">
    <location>
        <begin position="1"/>
        <end position="122"/>
    </location>
</feature>
<gene>
    <name evidence="4" type="ORF">TOLI1172_LOCUS2276</name>
</gene>
<dbReference type="GO" id="GO:0000730">
    <property type="term" value="P:DNA recombinase assembly"/>
    <property type="evidence" value="ECO:0007669"/>
    <property type="project" value="TreeGrafter"/>
</dbReference>
<protein>
    <recommendedName>
        <fullName evidence="3">RecA family profile 1 domain-containing protein</fullName>
    </recommendedName>
</protein>
<dbReference type="GO" id="GO:0007131">
    <property type="term" value="P:reciprocal meiotic recombination"/>
    <property type="evidence" value="ECO:0007669"/>
    <property type="project" value="TreeGrafter"/>
</dbReference>
<keyword evidence="1" id="KW-0547">Nucleotide-binding</keyword>
<dbReference type="Pfam" id="PF08423">
    <property type="entry name" value="Rad51"/>
    <property type="match status" value="1"/>
</dbReference>
<dbReference type="PANTHER" id="PTHR22942">
    <property type="entry name" value="RECA/RAD51/RADA DNA STRAND-PAIRING FAMILY MEMBER"/>
    <property type="match status" value="1"/>
</dbReference>
<dbReference type="SUPFAM" id="SSF52540">
    <property type="entry name" value="P-loop containing nucleoside triphosphate hydrolases"/>
    <property type="match status" value="1"/>
</dbReference>
<name>A0A7S0ZCX3_9RHOD</name>
<dbReference type="InterPro" id="IPR020588">
    <property type="entry name" value="RecA_ATP-bd"/>
</dbReference>
<dbReference type="GO" id="GO:0070192">
    <property type="term" value="P:chromosome organization involved in meiotic cell cycle"/>
    <property type="evidence" value="ECO:0007669"/>
    <property type="project" value="TreeGrafter"/>
</dbReference>
<dbReference type="GO" id="GO:0000794">
    <property type="term" value="C:condensed nuclear chromosome"/>
    <property type="evidence" value="ECO:0007669"/>
    <property type="project" value="TreeGrafter"/>
</dbReference>
<dbReference type="GO" id="GO:0140664">
    <property type="term" value="F:ATP-dependent DNA damage sensor activity"/>
    <property type="evidence" value="ECO:0007669"/>
    <property type="project" value="InterPro"/>
</dbReference>
<sequence>MELGGANGKVAFIDTENTFRPERVAAVAARFELNEDNVLDNIIVARAYTSDHQIELLPYVAAKMASDQFSLLIVDSATALFRTDFSGRGELADRQQKLNRFMSQLMKIAEQFNVAIWLTNQVMVS</sequence>
<dbReference type="PANTHER" id="PTHR22942:SF30">
    <property type="entry name" value="MEIOTIC RECOMBINATION PROTEIN DMC1_LIM15 HOMOLOG"/>
    <property type="match status" value="1"/>
</dbReference>
<dbReference type="Gene3D" id="3.40.50.300">
    <property type="entry name" value="P-loop containing nucleotide triphosphate hydrolases"/>
    <property type="match status" value="1"/>
</dbReference>
<dbReference type="GO" id="GO:0003697">
    <property type="term" value="F:single-stranded DNA binding"/>
    <property type="evidence" value="ECO:0007669"/>
    <property type="project" value="TreeGrafter"/>
</dbReference>
<dbReference type="GO" id="GO:0006312">
    <property type="term" value="P:mitotic recombination"/>
    <property type="evidence" value="ECO:0007669"/>
    <property type="project" value="TreeGrafter"/>
</dbReference>
<dbReference type="InterPro" id="IPR027417">
    <property type="entry name" value="P-loop_NTPase"/>
</dbReference>
<evidence type="ECO:0000313" key="4">
    <source>
        <dbReference type="EMBL" id="CAD8817887.1"/>
    </source>
</evidence>
<dbReference type="GO" id="GO:0000150">
    <property type="term" value="F:DNA strand exchange activity"/>
    <property type="evidence" value="ECO:0007669"/>
    <property type="project" value="TreeGrafter"/>
</dbReference>
<dbReference type="GO" id="GO:0005524">
    <property type="term" value="F:ATP binding"/>
    <property type="evidence" value="ECO:0007669"/>
    <property type="project" value="UniProtKB-KW"/>
</dbReference>
<proteinExistence type="predicted"/>
<reference evidence="4" key="1">
    <citation type="submission" date="2021-01" db="EMBL/GenBank/DDBJ databases">
        <authorList>
            <person name="Corre E."/>
            <person name="Pelletier E."/>
            <person name="Niang G."/>
            <person name="Scheremetjew M."/>
            <person name="Finn R."/>
            <person name="Kale V."/>
            <person name="Holt S."/>
            <person name="Cochrane G."/>
            <person name="Meng A."/>
            <person name="Brown T."/>
            <person name="Cohen L."/>
        </authorList>
    </citation>
    <scope>NUCLEOTIDE SEQUENCE</scope>
    <source>
        <strain evidence="4">CCMP3278</strain>
    </source>
</reference>
<dbReference type="InterPro" id="IPR013632">
    <property type="entry name" value="Rad51_C"/>
</dbReference>
<dbReference type="GO" id="GO:0042148">
    <property type="term" value="P:DNA strand invasion"/>
    <property type="evidence" value="ECO:0007669"/>
    <property type="project" value="TreeGrafter"/>
</dbReference>
<dbReference type="AlphaFoldDB" id="A0A7S0ZCX3"/>
<organism evidence="4">
    <name type="scientific">Timspurckia oligopyrenoides</name>
    <dbReference type="NCBI Taxonomy" id="708627"/>
    <lineage>
        <taxon>Eukaryota</taxon>
        <taxon>Rhodophyta</taxon>
        <taxon>Bangiophyceae</taxon>
        <taxon>Porphyridiales</taxon>
        <taxon>Porphyridiaceae</taxon>
        <taxon>Timspurckia</taxon>
    </lineage>
</organism>
<dbReference type="GO" id="GO:0003690">
    <property type="term" value="F:double-stranded DNA binding"/>
    <property type="evidence" value="ECO:0007669"/>
    <property type="project" value="TreeGrafter"/>
</dbReference>
<dbReference type="EMBL" id="HBFP01003202">
    <property type="protein sequence ID" value="CAD8817887.1"/>
    <property type="molecule type" value="Transcribed_RNA"/>
</dbReference>
<accession>A0A7S0ZCX3</accession>
<evidence type="ECO:0000256" key="1">
    <source>
        <dbReference type="ARBA" id="ARBA00022741"/>
    </source>
</evidence>